<dbReference type="AlphaFoldDB" id="A0A9P6FKE1"/>
<evidence type="ECO:0000313" key="4">
    <source>
        <dbReference type="Proteomes" id="UP000780801"/>
    </source>
</evidence>
<dbReference type="Proteomes" id="UP000780801">
    <property type="component" value="Unassembled WGS sequence"/>
</dbReference>
<name>A0A9P6FKE1_9FUNG</name>
<dbReference type="EMBL" id="JAABOA010006972">
    <property type="protein sequence ID" value="KAF9552627.1"/>
    <property type="molecule type" value="Genomic_DNA"/>
</dbReference>
<dbReference type="InterPro" id="IPR015421">
    <property type="entry name" value="PyrdxlP-dep_Trfase_major"/>
</dbReference>
<comment type="caution">
    <text evidence="3">The sequence shown here is derived from an EMBL/GenBank/DDBJ whole genome shotgun (WGS) entry which is preliminary data.</text>
</comment>
<keyword evidence="4" id="KW-1185">Reference proteome</keyword>
<gene>
    <name evidence="3" type="ORF">BGW38_009449</name>
</gene>
<dbReference type="PANTHER" id="PTHR43092">
    <property type="entry name" value="L-CYSTEINE DESULFHYDRASE"/>
    <property type="match status" value="1"/>
</dbReference>
<feature type="non-terminal residue" evidence="3">
    <location>
        <position position="267"/>
    </location>
</feature>
<keyword evidence="1" id="KW-0663">Pyridoxal phosphate</keyword>
<reference evidence="3" key="1">
    <citation type="journal article" date="2020" name="Fungal Divers.">
        <title>Resolving the Mortierellaceae phylogeny through synthesis of multi-gene phylogenetics and phylogenomics.</title>
        <authorList>
            <person name="Vandepol N."/>
            <person name="Liber J."/>
            <person name="Desiro A."/>
            <person name="Na H."/>
            <person name="Kennedy M."/>
            <person name="Barry K."/>
            <person name="Grigoriev I.V."/>
            <person name="Miller A.N."/>
            <person name="O'Donnell K."/>
            <person name="Stajich J.E."/>
            <person name="Bonito G."/>
        </authorList>
    </citation>
    <scope>NUCLEOTIDE SEQUENCE</scope>
    <source>
        <strain evidence="3">KOD1015</strain>
    </source>
</reference>
<dbReference type="PANTHER" id="PTHR43092:SF2">
    <property type="entry name" value="HERCYNYLCYSTEINE SULFOXIDE LYASE"/>
    <property type="match status" value="1"/>
</dbReference>
<feature type="non-terminal residue" evidence="3">
    <location>
        <position position="1"/>
    </location>
</feature>
<sequence>VREQLGEYLNCSADELALVTNTTQGINTVLRSLDFLPGDRILQLSTGYLSVDKTIRYICDSLEDRDVKFIEVPITFPLSDKEIVDRVRQAIEDHKNLNDGTRIRIGVVDWISSVPSILHPVKELVELLKSYGILAFVDGAHSIGQVPVDLTYLDADFFIGNCHKWLYSVRGSAALYIAKKHQHKIHTNAISHGYKAGFEEEFAAHSTQDYSSLMTIPTALEFRKQFGEDAIIHYARNLALEGGKRMAEILGTEVLTPYDNQVANMVN</sequence>
<dbReference type="Gene3D" id="3.40.640.10">
    <property type="entry name" value="Type I PLP-dependent aspartate aminotransferase-like (Major domain)"/>
    <property type="match status" value="1"/>
</dbReference>
<dbReference type="InterPro" id="IPR000192">
    <property type="entry name" value="Aminotrans_V_dom"/>
</dbReference>
<feature type="domain" description="Aminotransferase class V" evidence="2">
    <location>
        <begin position="1"/>
        <end position="261"/>
    </location>
</feature>
<dbReference type="SUPFAM" id="SSF53383">
    <property type="entry name" value="PLP-dependent transferases"/>
    <property type="match status" value="1"/>
</dbReference>
<evidence type="ECO:0000259" key="2">
    <source>
        <dbReference type="Pfam" id="PF00266"/>
    </source>
</evidence>
<organism evidence="3 4">
    <name type="scientific">Lunasporangiospora selenospora</name>
    <dbReference type="NCBI Taxonomy" id="979761"/>
    <lineage>
        <taxon>Eukaryota</taxon>
        <taxon>Fungi</taxon>
        <taxon>Fungi incertae sedis</taxon>
        <taxon>Mucoromycota</taxon>
        <taxon>Mortierellomycotina</taxon>
        <taxon>Mortierellomycetes</taxon>
        <taxon>Mortierellales</taxon>
        <taxon>Mortierellaceae</taxon>
        <taxon>Lunasporangiospora</taxon>
    </lineage>
</organism>
<evidence type="ECO:0000313" key="3">
    <source>
        <dbReference type="EMBL" id="KAF9552627.1"/>
    </source>
</evidence>
<dbReference type="InterPro" id="IPR015424">
    <property type="entry name" value="PyrdxlP-dep_Trfase"/>
</dbReference>
<dbReference type="Pfam" id="PF00266">
    <property type="entry name" value="Aminotran_5"/>
    <property type="match status" value="1"/>
</dbReference>
<proteinExistence type="predicted"/>
<evidence type="ECO:0000256" key="1">
    <source>
        <dbReference type="ARBA" id="ARBA00022898"/>
    </source>
</evidence>
<protein>
    <recommendedName>
        <fullName evidence="2">Aminotransferase class V domain-containing protein</fullName>
    </recommendedName>
</protein>
<accession>A0A9P6FKE1</accession>
<dbReference type="OrthoDB" id="5978656at2759"/>